<evidence type="ECO:0000313" key="2">
    <source>
        <dbReference type="EMBL" id="GAF75631.1"/>
    </source>
</evidence>
<comment type="caution">
    <text evidence="2">The sequence shown here is derived from an EMBL/GenBank/DDBJ whole genome shotgun (WGS) entry which is preliminary data.</text>
</comment>
<sequence length="389" mass="42898">NPRFQTRFWRKTYQLQRDATEIELAIDQGEVTAGVLATPICELELELKSGDARALFHLACELAESVPLTMAVKSKAERGFELLDGGDHGVEKAGAIEVSPDKTNAEAFRSIARNGLRQIVANTPAVRDGSPEALHQMRIGLRRLRAGIALFAKMLAGEDRESIKGALRWVTQELGPARDLDVFMADVLEPLRAAHPDNAEVAEVHRDFTTRREAAYTRAKDAVCSDRFRSALLDLTAWIETGAGADGDNARSGRFAGGPVAAHAAKQLARLHRRVKKRGANLRELTVDERHELRIRAKRLRYATEFFVATFPGKKSAKRRAESLSALRDLQDSLGVLHDIATRQALRAEAEGGAFAGLPGPDMADEKKQLKEARRAYACFIDAKAFWKA</sequence>
<organism evidence="2">
    <name type="scientific">marine sediment metagenome</name>
    <dbReference type="NCBI Taxonomy" id="412755"/>
    <lineage>
        <taxon>unclassified sequences</taxon>
        <taxon>metagenomes</taxon>
        <taxon>ecological metagenomes</taxon>
    </lineage>
</organism>
<dbReference type="Gene3D" id="1.40.20.10">
    <property type="entry name" value="CHAD domain"/>
    <property type="match status" value="1"/>
</dbReference>
<accession>X0SKH2</accession>
<proteinExistence type="predicted"/>
<dbReference type="InterPro" id="IPR033469">
    <property type="entry name" value="CYTH-like_dom_sf"/>
</dbReference>
<dbReference type="Pfam" id="PF05235">
    <property type="entry name" value="CHAD"/>
    <property type="match status" value="1"/>
</dbReference>
<feature type="domain" description="CHAD" evidence="1">
    <location>
        <begin position="101"/>
        <end position="386"/>
    </location>
</feature>
<dbReference type="PANTHER" id="PTHR39339">
    <property type="entry name" value="SLR1444 PROTEIN"/>
    <property type="match status" value="1"/>
</dbReference>
<dbReference type="InterPro" id="IPR038186">
    <property type="entry name" value="CHAD_dom_sf"/>
</dbReference>
<dbReference type="PROSITE" id="PS51708">
    <property type="entry name" value="CHAD"/>
    <property type="match status" value="1"/>
</dbReference>
<dbReference type="AlphaFoldDB" id="X0SKH2"/>
<gene>
    <name evidence="2" type="ORF">S01H1_08322</name>
</gene>
<feature type="non-terminal residue" evidence="2">
    <location>
        <position position="1"/>
    </location>
</feature>
<evidence type="ECO:0000259" key="1">
    <source>
        <dbReference type="PROSITE" id="PS51708"/>
    </source>
</evidence>
<dbReference type="SMART" id="SM00880">
    <property type="entry name" value="CHAD"/>
    <property type="match status" value="1"/>
</dbReference>
<dbReference type="EMBL" id="BARS01004274">
    <property type="protein sequence ID" value="GAF75631.1"/>
    <property type="molecule type" value="Genomic_DNA"/>
</dbReference>
<dbReference type="Gene3D" id="2.40.320.10">
    <property type="entry name" value="Hypothetical Protein Pfu-838710-001"/>
    <property type="match status" value="1"/>
</dbReference>
<protein>
    <recommendedName>
        <fullName evidence="1">CHAD domain-containing protein</fullName>
    </recommendedName>
</protein>
<name>X0SKH2_9ZZZZ</name>
<dbReference type="SUPFAM" id="SSF55154">
    <property type="entry name" value="CYTH-like phosphatases"/>
    <property type="match status" value="1"/>
</dbReference>
<reference evidence="2" key="1">
    <citation type="journal article" date="2014" name="Front. Microbiol.">
        <title>High frequency of phylogenetically diverse reductive dehalogenase-homologous genes in deep subseafloor sedimentary metagenomes.</title>
        <authorList>
            <person name="Kawai M."/>
            <person name="Futagami T."/>
            <person name="Toyoda A."/>
            <person name="Takaki Y."/>
            <person name="Nishi S."/>
            <person name="Hori S."/>
            <person name="Arai W."/>
            <person name="Tsubouchi T."/>
            <person name="Morono Y."/>
            <person name="Uchiyama I."/>
            <person name="Ito T."/>
            <person name="Fujiyama A."/>
            <person name="Inagaki F."/>
            <person name="Takami H."/>
        </authorList>
    </citation>
    <scope>NUCLEOTIDE SEQUENCE</scope>
    <source>
        <strain evidence="2">Expedition CK06-06</strain>
    </source>
</reference>
<dbReference type="PANTHER" id="PTHR39339:SF1">
    <property type="entry name" value="CHAD DOMAIN-CONTAINING PROTEIN"/>
    <property type="match status" value="1"/>
</dbReference>
<dbReference type="InterPro" id="IPR007899">
    <property type="entry name" value="CHAD_dom"/>
</dbReference>